<organism evidence="2 3">
    <name type="scientific">Gluconacetobacter liquefaciens</name>
    <name type="common">Acetobacter liquefaciens</name>
    <dbReference type="NCBI Taxonomy" id="89584"/>
    <lineage>
        <taxon>Bacteria</taxon>
        <taxon>Pseudomonadati</taxon>
        <taxon>Pseudomonadota</taxon>
        <taxon>Alphaproteobacteria</taxon>
        <taxon>Acetobacterales</taxon>
        <taxon>Acetobacteraceae</taxon>
        <taxon>Gluconacetobacter</taxon>
    </lineage>
</organism>
<dbReference type="InterPro" id="IPR004843">
    <property type="entry name" value="Calcineurin-like_PHP"/>
</dbReference>
<keyword evidence="3" id="KW-1185">Reference proteome</keyword>
<sequence>MRIAVIADVHGNSLALDAVLHDIAQENPDLIVNLGDLVSGPFDPARSGISKCRFLP</sequence>
<reference evidence="2 3" key="1">
    <citation type="submission" date="2018-07" db="EMBL/GenBank/DDBJ databases">
        <title>Genomic Encyclopedia of Type Strains, Phase IV (KMG-IV): sequencing the most valuable type-strain genomes for metagenomic binning, comparative biology and taxonomic classification.</title>
        <authorList>
            <person name="Goeker M."/>
        </authorList>
    </citation>
    <scope>NUCLEOTIDE SEQUENCE [LARGE SCALE GENOMIC DNA]</scope>
    <source>
        <strain evidence="2 3">DSM 5603</strain>
    </source>
</reference>
<proteinExistence type="predicted"/>
<dbReference type="AlphaFoldDB" id="A0A370G731"/>
<accession>A0A370G731</accession>
<gene>
    <name evidence="2" type="ORF">C7453_102411</name>
</gene>
<protein>
    <submittedName>
        <fullName evidence="2">Calcineurin-like phosphoesterase family protein</fullName>
    </submittedName>
</protein>
<dbReference type="SUPFAM" id="SSF56300">
    <property type="entry name" value="Metallo-dependent phosphatases"/>
    <property type="match status" value="1"/>
</dbReference>
<dbReference type="RefSeq" id="WP_211311023.1">
    <property type="nucleotide sequence ID" value="NZ_BJMI01000001.1"/>
</dbReference>
<evidence type="ECO:0000313" key="2">
    <source>
        <dbReference type="EMBL" id="RDI39617.1"/>
    </source>
</evidence>
<dbReference type="InterPro" id="IPR029052">
    <property type="entry name" value="Metallo-depent_PP-like"/>
</dbReference>
<comment type="caution">
    <text evidence="2">The sequence shown here is derived from an EMBL/GenBank/DDBJ whole genome shotgun (WGS) entry which is preliminary data.</text>
</comment>
<feature type="domain" description="Calcineurin-like phosphoesterase" evidence="1">
    <location>
        <begin position="1"/>
        <end position="41"/>
    </location>
</feature>
<dbReference type="GO" id="GO:0016787">
    <property type="term" value="F:hydrolase activity"/>
    <property type="evidence" value="ECO:0007669"/>
    <property type="project" value="InterPro"/>
</dbReference>
<evidence type="ECO:0000259" key="1">
    <source>
        <dbReference type="Pfam" id="PF00149"/>
    </source>
</evidence>
<dbReference type="Gene3D" id="3.60.21.10">
    <property type="match status" value="1"/>
</dbReference>
<dbReference type="Proteomes" id="UP000254958">
    <property type="component" value="Unassembled WGS sequence"/>
</dbReference>
<dbReference type="Pfam" id="PF00149">
    <property type="entry name" value="Metallophos"/>
    <property type="match status" value="1"/>
</dbReference>
<evidence type="ECO:0000313" key="3">
    <source>
        <dbReference type="Proteomes" id="UP000254958"/>
    </source>
</evidence>
<name>A0A370G731_GLULI</name>
<dbReference type="EMBL" id="QQAW01000002">
    <property type="protein sequence ID" value="RDI39617.1"/>
    <property type="molecule type" value="Genomic_DNA"/>
</dbReference>